<proteinExistence type="predicted"/>
<accession>A0A3N4I2V4</accession>
<feature type="compositionally biased region" description="Polar residues" evidence="1">
    <location>
        <begin position="1"/>
        <end position="10"/>
    </location>
</feature>
<evidence type="ECO:0008006" key="4">
    <source>
        <dbReference type="Google" id="ProtNLM"/>
    </source>
</evidence>
<dbReference type="Pfam" id="PF08315">
    <property type="entry name" value="cwf18"/>
    <property type="match status" value="1"/>
</dbReference>
<dbReference type="Proteomes" id="UP000275078">
    <property type="component" value="Unassembled WGS sequence"/>
</dbReference>
<sequence length="203" mass="23236">MASKLESSALSRKERLAQLKNLKRKQDETEETPDDNAGTSEEAVKDVTHSIGSVKLSGRNYDPETKAPKMGYVSAPTEGQETLEDQAARLAEEVRKKNEEEEKEAEKGKQFDLFTLQPKRPNWDLKRDVEVKLERLRPKTDAAIAKLIRERLKKKKEEAEKKGQKEGEGEGEDMGVVEGNLAELVKEREREQEEEREREKDES</sequence>
<evidence type="ECO:0000313" key="3">
    <source>
        <dbReference type="Proteomes" id="UP000275078"/>
    </source>
</evidence>
<dbReference type="GO" id="GO:0071014">
    <property type="term" value="C:post-mRNA release spliceosomal complex"/>
    <property type="evidence" value="ECO:0007669"/>
    <property type="project" value="TreeGrafter"/>
</dbReference>
<feature type="compositionally biased region" description="Basic and acidic residues" evidence="1">
    <location>
        <begin position="151"/>
        <end position="168"/>
    </location>
</feature>
<dbReference type="GO" id="GO:0005684">
    <property type="term" value="C:U2-type spliceosomal complex"/>
    <property type="evidence" value="ECO:0007669"/>
    <property type="project" value="TreeGrafter"/>
</dbReference>
<dbReference type="PANTHER" id="PTHR31551:SF1">
    <property type="entry name" value="COILED-COIL DOMAIN-CONTAINING PROTEIN 12"/>
    <property type="match status" value="1"/>
</dbReference>
<reference evidence="2 3" key="1">
    <citation type="journal article" date="2018" name="Nat. Ecol. Evol.">
        <title>Pezizomycetes genomes reveal the molecular basis of ectomycorrhizal truffle lifestyle.</title>
        <authorList>
            <person name="Murat C."/>
            <person name="Payen T."/>
            <person name="Noel B."/>
            <person name="Kuo A."/>
            <person name="Morin E."/>
            <person name="Chen J."/>
            <person name="Kohler A."/>
            <person name="Krizsan K."/>
            <person name="Balestrini R."/>
            <person name="Da Silva C."/>
            <person name="Montanini B."/>
            <person name="Hainaut M."/>
            <person name="Levati E."/>
            <person name="Barry K.W."/>
            <person name="Belfiori B."/>
            <person name="Cichocki N."/>
            <person name="Clum A."/>
            <person name="Dockter R.B."/>
            <person name="Fauchery L."/>
            <person name="Guy J."/>
            <person name="Iotti M."/>
            <person name="Le Tacon F."/>
            <person name="Lindquist E.A."/>
            <person name="Lipzen A."/>
            <person name="Malagnac F."/>
            <person name="Mello A."/>
            <person name="Molinier V."/>
            <person name="Miyauchi S."/>
            <person name="Poulain J."/>
            <person name="Riccioni C."/>
            <person name="Rubini A."/>
            <person name="Sitrit Y."/>
            <person name="Splivallo R."/>
            <person name="Traeger S."/>
            <person name="Wang M."/>
            <person name="Zifcakova L."/>
            <person name="Wipf D."/>
            <person name="Zambonelli A."/>
            <person name="Paolocci F."/>
            <person name="Nowrousian M."/>
            <person name="Ottonello S."/>
            <person name="Baldrian P."/>
            <person name="Spatafora J.W."/>
            <person name="Henrissat B."/>
            <person name="Nagy L.G."/>
            <person name="Aury J.M."/>
            <person name="Wincker P."/>
            <person name="Grigoriev I.V."/>
            <person name="Bonfante P."/>
            <person name="Martin F.M."/>
        </authorList>
    </citation>
    <scope>NUCLEOTIDE SEQUENCE [LARGE SCALE GENOMIC DNA]</scope>
    <source>
        <strain evidence="2 3">RN42</strain>
    </source>
</reference>
<gene>
    <name evidence="2" type="ORF">BJ508DRAFT_415730</name>
</gene>
<feature type="region of interest" description="Disordered" evidence="1">
    <location>
        <begin position="94"/>
        <end position="113"/>
    </location>
</feature>
<protein>
    <recommendedName>
        <fullName evidence="4">Cwf18 pre-mRNA splicing factor</fullName>
    </recommendedName>
</protein>
<dbReference type="InterPro" id="IPR013169">
    <property type="entry name" value="mRNA_splic_Cwf18-like"/>
</dbReference>
<evidence type="ECO:0000313" key="2">
    <source>
        <dbReference type="EMBL" id="RPA79726.1"/>
    </source>
</evidence>
<feature type="compositionally biased region" description="Basic and acidic residues" evidence="1">
    <location>
        <begin position="94"/>
        <end position="110"/>
    </location>
</feature>
<dbReference type="AlphaFoldDB" id="A0A3N4I2V4"/>
<feature type="region of interest" description="Disordered" evidence="1">
    <location>
        <begin position="1"/>
        <end position="81"/>
    </location>
</feature>
<keyword evidence="3" id="KW-1185">Reference proteome</keyword>
<dbReference type="OrthoDB" id="10261348at2759"/>
<name>A0A3N4I2V4_ASCIM</name>
<dbReference type="PANTHER" id="PTHR31551">
    <property type="entry name" value="PRE-MRNA-SPLICING FACTOR CWF18"/>
    <property type="match status" value="1"/>
</dbReference>
<feature type="region of interest" description="Disordered" evidence="1">
    <location>
        <begin position="151"/>
        <end position="203"/>
    </location>
</feature>
<feature type="compositionally biased region" description="Basic and acidic residues" evidence="1">
    <location>
        <begin position="184"/>
        <end position="203"/>
    </location>
</feature>
<dbReference type="EMBL" id="ML119695">
    <property type="protein sequence ID" value="RPA79726.1"/>
    <property type="molecule type" value="Genomic_DNA"/>
</dbReference>
<organism evidence="2 3">
    <name type="scientific">Ascobolus immersus RN42</name>
    <dbReference type="NCBI Taxonomy" id="1160509"/>
    <lineage>
        <taxon>Eukaryota</taxon>
        <taxon>Fungi</taxon>
        <taxon>Dikarya</taxon>
        <taxon>Ascomycota</taxon>
        <taxon>Pezizomycotina</taxon>
        <taxon>Pezizomycetes</taxon>
        <taxon>Pezizales</taxon>
        <taxon>Ascobolaceae</taxon>
        <taxon>Ascobolus</taxon>
    </lineage>
</organism>
<evidence type="ECO:0000256" key="1">
    <source>
        <dbReference type="SAM" id="MobiDB-lite"/>
    </source>
</evidence>
<dbReference type="STRING" id="1160509.A0A3N4I2V4"/>